<keyword evidence="3" id="KW-1185">Reference proteome</keyword>
<comment type="caution">
    <text evidence="2">The sequence shown here is derived from an EMBL/GenBank/DDBJ whole genome shotgun (WGS) entry which is preliminary data.</text>
</comment>
<gene>
    <name evidence="2" type="ORF">E2C01_024418</name>
</gene>
<accession>A0A5B7ECS8</accession>
<organism evidence="2 3">
    <name type="scientific">Portunus trituberculatus</name>
    <name type="common">Swimming crab</name>
    <name type="synonym">Neptunus trituberculatus</name>
    <dbReference type="NCBI Taxonomy" id="210409"/>
    <lineage>
        <taxon>Eukaryota</taxon>
        <taxon>Metazoa</taxon>
        <taxon>Ecdysozoa</taxon>
        <taxon>Arthropoda</taxon>
        <taxon>Crustacea</taxon>
        <taxon>Multicrustacea</taxon>
        <taxon>Malacostraca</taxon>
        <taxon>Eumalacostraca</taxon>
        <taxon>Eucarida</taxon>
        <taxon>Decapoda</taxon>
        <taxon>Pleocyemata</taxon>
        <taxon>Brachyura</taxon>
        <taxon>Eubrachyura</taxon>
        <taxon>Portunoidea</taxon>
        <taxon>Portunidae</taxon>
        <taxon>Portuninae</taxon>
        <taxon>Portunus</taxon>
    </lineage>
</organism>
<dbReference type="AlphaFoldDB" id="A0A5B7ECS8"/>
<evidence type="ECO:0000313" key="3">
    <source>
        <dbReference type="Proteomes" id="UP000324222"/>
    </source>
</evidence>
<sequence length="95" mass="10725">MRTERRGAEEESSLRLLCPAVLPRATSVIQGHSAVGRRLSGQQQPQSTATHDNILLSDERDKRDEGVRLPFITPYRQHNNLLSAIRRESPSSCFQ</sequence>
<feature type="compositionally biased region" description="Polar residues" evidence="1">
    <location>
        <begin position="40"/>
        <end position="51"/>
    </location>
</feature>
<evidence type="ECO:0000256" key="1">
    <source>
        <dbReference type="SAM" id="MobiDB-lite"/>
    </source>
</evidence>
<name>A0A5B7ECS8_PORTR</name>
<dbReference type="EMBL" id="VSRR010002375">
    <property type="protein sequence ID" value="MPC31139.1"/>
    <property type="molecule type" value="Genomic_DNA"/>
</dbReference>
<protein>
    <submittedName>
        <fullName evidence="2">Uncharacterized protein</fullName>
    </submittedName>
</protein>
<reference evidence="2 3" key="1">
    <citation type="submission" date="2019-05" db="EMBL/GenBank/DDBJ databases">
        <title>Another draft genome of Portunus trituberculatus and its Hox gene families provides insights of decapod evolution.</title>
        <authorList>
            <person name="Jeong J.-H."/>
            <person name="Song I."/>
            <person name="Kim S."/>
            <person name="Choi T."/>
            <person name="Kim D."/>
            <person name="Ryu S."/>
            <person name="Kim W."/>
        </authorList>
    </citation>
    <scope>NUCLEOTIDE SEQUENCE [LARGE SCALE GENOMIC DNA]</scope>
    <source>
        <tissue evidence="2">Muscle</tissue>
    </source>
</reference>
<dbReference type="Proteomes" id="UP000324222">
    <property type="component" value="Unassembled WGS sequence"/>
</dbReference>
<evidence type="ECO:0000313" key="2">
    <source>
        <dbReference type="EMBL" id="MPC31139.1"/>
    </source>
</evidence>
<proteinExistence type="predicted"/>
<feature type="region of interest" description="Disordered" evidence="1">
    <location>
        <begin position="33"/>
        <end position="63"/>
    </location>
</feature>